<evidence type="ECO:0000256" key="6">
    <source>
        <dbReference type="ARBA" id="ARBA00022989"/>
    </source>
</evidence>
<dbReference type="PANTHER" id="PTHR33908:SF11">
    <property type="entry name" value="MEMBRANE PROTEIN"/>
    <property type="match status" value="1"/>
</dbReference>
<keyword evidence="3 10" id="KW-0328">Glycosyltransferase</keyword>
<evidence type="ECO:0000256" key="8">
    <source>
        <dbReference type="SAM" id="Phobius"/>
    </source>
</evidence>
<evidence type="ECO:0000256" key="7">
    <source>
        <dbReference type="ARBA" id="ARBA00023136"/>
    </source>
</evidence>
<feature type="transmembrane region" description="Helical" evidence="8">
    <location>
        <begin position="9"/>
        <end position="28"/>
    </location>
</feature>
<keyword evidence="7 8" id="KW-0472">Membrane</keyword>
<keyword evidence="5 8" id="KW-0812">Transmembrane</keyword>
<keyword evidence="4 10" id="KW-0808">Transferase</keyword>
<dbReference type="Pfam" id="PF13231">
    <property type="entry name" value="PMT_2"/>
    <property type="match status" value="1"/>
</dbReference>
<dbReference type="RefSeq" id="WP_120271644.1">
    <property type="nucleotide sequence ID" value="NZ_RAPN01000001.1"/>
</dbReference>
<feature type="transmembrane region" description="Helical" evidence="8">
    <location>
        <begin position="152"/>
        <end position="182"/>
    </location>
</feature>
<dbReference type="PANTHER" id="PTHR33908">
    <property type="entry name" value="MANNOSYLTRANSFERASE YKCB-RELATED"/>
    <property type="match status" value="1"/>
</dbReference>
<evidence type="ECO:0000256" key="4">
    <source>
        <dbReference type="ARBA" id="ARBA00022679"/>
    </source>
</evidence>
<sequence length="509" mass="57836">MIKSVSKEWVLIGLIAFFKLALHLLTFANYELHRDALLYFSLGQDLEWGYASVPPGIGLIAALTTTVFGSTTFALRVVPALIGSFSVILIGKIVLELKGGTRAILIACLAFVLSPAFLRSNALFQPVSFNQFFWLLSGLLIIRLVRSENPRYWLLIFFAWALAFLVKYSIAFFIVASLLALVLSENRRLLFSGYFFIGGFLAILLISPNLYWQYQHNWPLVHHMSELQRTQFVNVSVTGFLIDQLLMNLPGVFIWVIGFGVFLLIRKEKKYRFLAFTFLLIVIMLLLLHGKAYYTLGFYSILFALGGVALERYFKPGWQLFCLAFALVILLPLLPFSLPMLGMERMAAYSKPTAEFTNRWEDGNVYALPQDYADMTGWKELGELVGKSWAALPDSVKTNTFIFAQNYGQAGAVNFYGAKYGCPRPICFNDEFLLWAPDSVGSKSLLYIDQDRGDIGFLYQNIQLLGEVQNPYFRENGLKLYFCTDPVPEFPSFYAEKVNRLRAVYTRSK</sequence>
<feature type="transmembrane region" description="Helical" evidence="8">
    <location>
        <begin position="75"/>
        <end position="95"/>
    </location>
</feature>
<feature type="transmembrane region" description="Helical" evidence="8">
    <location>
        <begin position="245"/>
        <end position="264"/>
    </location>
</feature>
<evidence type="ECO:0000259" key="9">
    <source>
        <dbReference type="Pfam" id="PF13231"/>
    </source>
</evidence>
<dbReference type="AlphaFoldDB" id="A0A419W457"/>
<feature type="transmembrane region" description="Helical" evidence="8">
    <location>
        <begin position="271"/>
        <end position="290"/>
    </location>
</feature>
<reference evidence="10 11" key="1">
    <citation type="submission" date="2018-09" db="EMBL/GenBank/DDBJ databases">
        <title>Genomic Encyclopedia of Archaeal and Bacterial Type Strains, Phase II (KMG-II): from individual species to whole genera.</title>
        <authorList>
            <person name="Goeker M."/>
        </authorList>
    </citation>
    <scope>NUCLEOTIDE SEQUENCE [LARGE SCALE GENOMIC DNA]</scope>
    <source>
        <strain evidence="10 11">DSM 27148</strain>
    </source>
</reference>
<evidence type="ECO:0000313" key="11">
    <source>
        <dbReference type="Proteomes" id="UP000283387"/>
    </source>
</evidence>
<evidence type="ECO:0000256" key="1">
    <source>
        <dbReference type="ARBA" id="ARBA00004651"/>
    </source>
</evidence>
<dbReference type="GO" id="GO:0016763">
    <property type="term" value="F:pentosyltransferase activity"/>
    <property type="evidence" value="ECO:0007669"/>
    <property type="project" value="TreeGrafter"/>
</dbReference>
<dbReference type="EMBL" id="RAPN01000001">
    <property type="protein sequence ID" value="RKD90225.1"/>
    <property type="molecule type" value="Genomic_DNA"/>
</dbReference>
<gene>
    <name evidence="10" type="ORF">BC643_0561</name>
</gene>
<name>A0A419W457_9BACT</name>
<feature type="transmembrane region" description="Helical" evidence="8">
    <location>
        <begin position="321"/>
        <end position="342"/>
    </location>
</feature>
<evidence type="ECO:0000256" key="5">
    <source>
        <dbReference type="ARBA" id="ARBA00022692"/>
    </source>
</evidence>
<evidence type="ECO:0000256" key="2">
    <source>
        <dbReference type="ARBA" id="ARBA00022475"/>
    </source>
</evidence>
<dbReference type="OrthoDB" id="9813729at2"/>
<feature type="transmembrane region" description="Helical" evidence="8">
    <location>
        <begin position="101"/>
        <end position="118"/>
    </location>
</feature>
<dbReference type="InterPro" id="IPR050297">
    <property type="entry name" value="LipidA_mod_glycosyltrf_83"/>
</dbReference>
<feature type="transmembrane region" description="Helical" evidence="8">
    <location>
        <begin position="296"/>
        <end position="314"/>
    </location>
</feature>
<dbReference type="InterPro" id="IPR038731">
    <property type="entry name" value="RgtA/B/C-like"/>
</dbReference>
<evidence type="ECO:0000256" key="3">
    <source>
        <dbReference type="ARBA" id="ARBA00022676"/>
    </source>
</evidence>
<feature type="transmembrane region" description="Helical" evidence="8">
    <location>
        <begin position="127"/>
        <end position="146"/>
    </location>
</feature>
<evidence type="ECO:0000313" key="10">
    <source>
        <dbReference type="EMBL" id="RKD90225.1"/>
    </source>
</evidence>
<protein>
    <submittedName>
        <fullName evidence="10">Dolichyl-phosphate-mannose-protein mannosyltransferase</fullName>
    </submittedName>
</protein>
<accession>A0A419W457</accession>
<keyword evidence="2" id="KW-1003">Cell membrane</keyword>
<comment type="subcellular location">
    <subcellularLocation>
        <location evidence="1">Cell membrane</location>
        <topology evidence="1">Multi-pass membrane protein</topology>
    </subcellularLocation>
</comment>
<proteinExistence type="predicted"/>
<keyword evidence="6 8" id="KW-1133">Transmembrane helix</keyword>
<comment type="caution">
    <text evidence="10">The sequence shown here is derived from an EMBL/GenBank/DDBJ whole genome shotgun (WGS) entry which is preliminary data.</text>
</comment>
<feature type="transmembrane region" description="Helical" evidence="8">
    <location>
        <begin position="48"/>
        <end position="68"/>
    </location>
</feature>
<dbReference type="GO" id="GO:0009103">
    <property type="term" value="P:lipopolysaccharide biosynthetic process"/>
    <property type="evidence" value="ECO:0007669"/>
    <property type="project" value="UniProtKB-ARBA"/>
</dbReference>
<dbReference type="Proteomes" id="UP000283387">
    <property type="component" value="Unassembled WGS sequence"/>
</dbReference>
<feature type="domain" description="Glycosyltransferase RgtA/B/C/D-like" evidence="9">
    <location>
        <begin position="53"/>
        <end position="212"/>
    </location>
</feature>
<dbReference type="GO" id="GO:0005886">
    <property type="term" value="C:plasma membrane"/>
    <property type="evidence" value="ECO:0007669"/>
    <property type="project" value="UniProtKB-SubCell"/>
</dbReference>
<feature type="transmembrane region" description="Helical" evidence="8">
    <location>
        <begin position="189"/>
        <end position="212"/>
    </location>
</feature>
<organism evidence="10 11">
    <name type="scientific">Mangrovibacterium diazotrophicum</name>
    <dbReference type="NCBI Taxonomy" id="1261403"/>
    <lineage>
        <taxon>Bacteria</taxon>
        <taxon>Pseudomonadati</taxon>
        <taxon>Bacteroidota</taxon>
        <taxon>Bacteroidia</taxon>
        <taxon>Marinilabiliales</taxon>
        <taxon>Prolixibacteraceae</taxon>
        <taxon>Mangrovibacterium</taxon>
    </lineage>
</organism>
<keyword evidence="11" id="KW-1185">Reference proteome</keyword>